<evidence type="ECO:0000313" key="4">
    <source>
        <dbReference type="Proteomes" id="UP001218188"/>
    </source>
</evidence>
<dbReference type="AlphaFoldDB" id="A0AAD6S081"/>
<accession>A0AAD6S081</accession>
<gene>
    <name evidence="3" type="ORF">C8F04DRAFT_1268532</name>
    <name evidence="2" type="ORF">C8F04DRAFT_1277923</name>
</gene>
<feature type="region of interest" description="Disordered" evidence="1">
    <location>
        <begin position="1"/>
        <end position="26"/>
    </location>
</feature>
<feature type="compositionally biased region" description="Low complexity" evidence="1">
    <location>
        <begin position="383"/>
        <end position="398"/>
    </location>
</feature>
<feature type="region of interest" description="Disordered" evidence="1">
    <location>
        <begin position="199"/>
        <end position="236"/>
    </location>
</feature>
<dbReference type="EMBL" id="JARJCM010000144">
    <property type="protein sequence ID" value="KAJ7026061.1"/>
    <property type="molecule type" value="Genomic_DNA"/>
</dbReference>
<proteinExistence type="predicted"/>
<protein>
    <submittedName>
        <fullName evidence="2">Uncharacterized protein</fullName>
    </submittedName>
</protein>
<evidence type="ECO:0000256" key="1">
    <source>
        <dbReference type="SAM" id="MobiDB-lite"/>
    </source>
</evidence>
<dbReference type="Proteomes" id="UP001218188">
    <property type="component" value="Unassembled WGS sequence"/>
</dbReference>
<keyword evidence="4" id="KW-1185">Reference proteome</keyword>
<dbReference type="EMBL" id="JARJCM010000348">
    <property type="protein sequence ID" value="KAJ7018242.1"/>
    <property type="molecule type" value="Genomic_DNA"/>
</dbReference>
<sequence length="429" mass="47010">MDSSIPVPGPNANLGEYAPPRRPEHNSAIYGQRNESGLYDAVADQILAMGTDALANIDYNKDYTRHVEDWSKNHRFMDGSGNELRTSIVGEILGPAMGTLIRAHGNYFARDGDDFKPIDDKSKIKDTLALGTPTQTSTKLHNTFLNQIIGANQVVTANANEDAANGRHPIVKPWSKAGIEGSPTHNVMMVTMLPKYGVPAGAGGPPSRAETTAKRRLDQVDDEVAPTPSLSSGKPEYTDEHVKLGAYYDPSVLPDYGGSYFNHSKARLVQLDVRDVKNNLIPPWKFYEALRPGTLVLCLVSLHCFTMSDDSGKDRKERKVYQMNAHSIRILSESDEYVEQRTRPIAPNSPERAIAAIPRRAVAASFANFTVPALPTVPPASPDLPDLPALPASPAHSPSDYEDSSLSQDDMTDIIVDDRPKKSRRSKRD</sequence>
<reference evidence="2" key="1">
    <citation type="submission" date="2023-03" db="EMBL/GenBank/DDBJ databases">
        <title>Massive genome expansion in bonnet fungi (Mycena s.s.) driven by repeated elements and novel gene families across ecological guilds.</title>
        <authorList>
            <consortium name="Lawrence Berkeley National Laboratory"/>
            <person name="Harder C.B."/>
            <person name="Miyauchi S."/>
            <person name="Viragh M."/>
            <person name="Kuo A."/>
            <person name="Thoen E."/>
            <person name="Andreopoulos B."/>
            <person name="Lu D."/>
            <person name="Skrede I."/>
            <person name="Drula E."/>
            <person name="Henrissat B."/>
            <person name="Morin E."/>
            <person name="Kohler A."/>
            <person name="Barry K."/>
            <person name="LaButti K."/>
            <person name="Morin E."/>
            <person name="Salamov A."/>
            <person name="Lipzen A."/>
            <person name="Mereny Z."/>
            <person name="Hegedus B."/>
            <person name="Baldrian P."/>
            <person name="Stursova M."/>
            <person name="Weitz H."/>
            <person name="Taylor A."/>
            <person name="Grigoriev I.V."/>
            <person name="Nagy L.G."/>
            <person name="Martin F."/>
            <person name="Kauserud H."/>
        </authorList>
    </citation>
    <scope>NUCLEOTIDE SEQUENCE</scope>
    <source>
        <strain evidence="2">CBHHK200</strain>
    </source>
</reference>
<name>A0AAD6S081_9AGAR</name>
<comment type="caution">
    <text evidence="2">The sequence shown here is derived from an EMBL/GenBank/DDBJ whole genome shotgun (WGS) entry which is preliminary data.</text>
</comment>
<feature type="region of interest" description="Disordered" evidence="1">
    <location>
        <begin position="380"/>
        <end position="429"/>
    </location>
</feature>
<organism evidence="2 4">
    <name type="scientific">Mycena alexandri</name>
    <dbReference type="NCBI Taxonomy" id="1745969"/>
    <lineage>
        <taxon>Eukaryota</taxon>
        <taxon>Fungi</taxon>
        <taxon>Dikarya</taxon>
        <taxon>Basidiomycota</taxon>
        <taxon>Agaricomycotina</taxon>
        <taxon>Agaricomycetes</taxon>
        <taxon>Agaricomycetidae</taxon>
        <taxon>Agaricales</taxon>
        <taxon>Marasmiineae</taxon>
        <taxon>Mycenaceae</taxon>
        <taxon>Mycena</taxon>
    </lineage>
</organism>
<evidence type="ECO:0000313" key="3">
    <source>
        <dbReference type="EMBL" id="KAJ7026061.1"/>
    </source>
</evidence>
<evidence type="ECO:0000313" key="2">
    <source>
        <dbReference type="EMBL" id="KAJ7018242.1"/>
    </source>
</evidence>